<organism evidence="3 4">
    <name type="scientific">Bradyrhizobium yuanmingense</name>
    <dbReference type="NCBI Taxonomy" id="108015"/>
    <lineage>
        <taxon>Bacteria</taxon>
        <taxon>Pseudomonadati</taxon>
        <taxon>Pseudomonadota</taxon>
        <taxon>Alphaproteobacteria</taxon>
        <taxon>Hyphomicrobiales</taxon>
        <taxon>Nitrobacteraceae</taxon>
        <taxon>Bradyrhizobium</taxon>
    </lineage>
</organism>
<dbReference type="GO" id="GO:0004197">
    <property type="term" value="F:cysteine-type endopeptidase activity"/>
    <property type="evidence" value="ECO:0007669"/>
    <property type="project" value="InterPro"/>
</dbReference>
<dbReference type="InterPro" id="IPR011600">
    <property type="entry name" value="Pept_C14_caspase"/>
</dbReference>
<feature type="domain" description="Peptidase C14 caspase" evidence="2">
    <location>
        <begin position="206"/>
        <end position="258"/>
    </location>
</feature>
<sequence length="314" mass="33052">MTRDITPAGWPATGAVDEAFAEVRASFDRFCLAAGIEALGTMMEADVTAACGPRHGRDAERRAHRWGRTRGRIGLHGGKIEVERPSVRGVDGREVTIPSWETAAGDEPDTDQCVDAPVRPRCPAAEGDVPAAPGSGVSKSAASRRFVALSAARLADFMAADLSALDLLVVQIDGLHLGDDLVLVAAIGVDGEGNKHPLALVEGTTDGDGRNSPFTTALLRHIETPGLEISFLFRRVRDDVMTATKREQQPFVYGSLSKEEIFLKGRIVSLPNAPGSSAPASSIAPATIVSTPSSDTNASKEAARSDGQHLIAVN</sequence>
<evidence type="ECO:0000256" key="1">
    <source>
        <dbReference type="SAM" id="MobiDB-lite"/>
    </source>
</evidence>
<dbReference type="EMBL" id="FMAE01000067">
    <property type="protein sequence ID" value="SCB53487.1"/>
    <property type="molecule type" value="Genomic_DNA"/>
</dbReference>
<evidence type="ECO:0000259" key="2">
    <source>
        <dbReference type="Pfam" id="PF00656"/>
    </source>
</evidence>
<accession>A0A1C3XMK8</accession>
<dbReference type="PANTHER" id="PTHR22576">
    <property type="entry name" value="MUCOSA ASSOCIATED LYMPHOID TISSUE LYMPHOMA TRANSLOCATION PROTEIN 1/PARACASPASE"/>
    <property type="match status" value="1"/>
</dbReference>
<feature type="region of interest" description="Disordered" evidence="1">
    <location>
        <begin position="274"/>
        <end position="314"/>
    </location>
</feature>
<protein>
    <recommendedName>
        <fullName evidence="2">Peptidase C14 caspase domain-containing protein</fullName>
    </recommendedName>
</protein>
<name>A0A1C3XMK8_9BRAD</name>
<proteinExistence type="predicted"/>
<feature type="compositionally biased region" description="Polar residues" evidence="1">
    <location>
        <begin position="288"/>
        <end position="299"/>
    </location>
</feature>
<dbReference type="GO" id="GO:0006508">
    <property type="term" value="P:proteolysis"/>
    <property type="evidence" value="ECO:0007669"/>
    <property type="project" value="InterPro"/>
</dbReference>
<dbReference type="InterPro" id="IPR029030">
    <property type="entry name" value="Caspase-like_dom_sf"/>
</dbReference>
<dbReference type="PANTHER" id="PTHR22576:SF37">
    <property type="entry name" value="MUCOSA-ASSOCIATED LYMPHOID TISSUE LYMPHOMA TRANSLOCATION PROTEIN 1"/>
    <property type="match status" value="1"/>
</dbReference>
<dbReference type="AlphaFoldDB" id="A0A1C3XMK8"/>
<evidence type="ECO:0000313" key="4">
    <source>
        <dbReference type="Proteomes" id="UP000183174"/>
    </source>
</evidence>
<dbReference type="Pfam" id="PF00656">
    <property type="entry name" value="Peptidase_C14"/>
    <property type="match status" value="1"/>
</dbReference>
<gene>
    <name evidence="3" type="ORF">GA0061099_10672</name>
</gene>
<dbReference type="Gene3D" id="3.40.50.1460">
    <property type="match status" value="1"/>
</dbReference>
<feature type="compositionally biased region" description="Low complexity" evidence="1">
    <location>
        <begin position="274"/>
        <end position="286"/>
    </location>
</feature>
<dbReference type="InterPro" id="IPR052039">
    <property type="entry name" value="Caspase-related_regulators"/>
</dbReference>
<dbReference type="Proteomes" id="UP000183174">
    <property type="component" value="Unassembled WGS sequence"/>
</dbReference>
<evidence type="ECO:0000313" key="3">
    <source>
        <dbReference type="EMBL" id="SCB53487.1"/>
    </source>
</evidence>
<dbReference type="SUPFAM" id="SSF52129">
    <property type="entry name" value="Caspase-like"/>
    <property type="match status" value="1"/>
</dbReference>
<reference evidence="3 4" key="1">
    <citation type="submission" date="2016-08" db="EMBL/GenBank/DDBJ databases">
        <authorList>
            <person name="Seilhamer J.J."/>
        </authorList>
    </citation>
    <scope>NUCLEOTIDE SEQUENCE [LARGE SCALE GENOMIC DNA]</scope>
    <source>
        <strain evidence="3 4">CCBAU 10071</strain>
    </source>
</reference>